<evidence type="ECO:0000313" key="2">
    <source>
        <dbReference type="EMBL" id="OGX85235.1"/>
    </source>
</evidence>
<evidence type="ECO:0000313" key="3">
    <source>
        <dbReference type="Proteomes" id="UP000176294"/>
    </source>
</evidence>
<evidence type="ECO:0000256" key="1">
    <source>
        <dbReference type="SAM" id="MobiDB-lite"/>
    </source>
</evidence>
<feature type="compositionally biased region" description="Acidic residues" evidence="1">
    <location>
        <begin position="1"/>
        <end position="18"/>
    </location>
</feature>
<dbReference type="EMBL" id="MDZB01000109">
    <property type="protein sequence ID" value="OGX85235.1"/>
    <property type="molecule type" value="Genomic_DNA"/>
</dbReference>
<name>A0A1G1T2Y5_9BACT</name>
<protein>
    <submittedName>
        <fullName evidence="2">Uncharacterized protein</fullName>
    </submittedName>
</protein>
<dbReference type="AlphaFoldDB" id="A0A1G1T2Y5"/>
<feature type="region of interest" description="Disordered" evidence="1">
    <location>
        <begin position="1"/>
        <end position="25"/>
    </location>
</feature>
<dbReference type="STRING" id="1908237.BEN47_02650"/>
<proteinExistence type="predicted"/>
<sequence>MIDNDDLDDNLLDDDDNLDSYASKGGAAALGNLEDRLSAKYADYLMWTDTGSTHDEALDLANMTEEEFVEAERAENSDRGGFTSLDDDDDDLADDDDDDADEGYSSGRRNSRGASFDSDDY</sequence>
<gene>
    <name evidence="2" type="ORF">BEN47_02650</name>
</gene>
<dbReference type="Proteomes" id="UP000176294">
    <property type="component" value="Unassembled WGS sequence"/>
</dbReference>
<dbReference type="RefSeq" id="WP_070728623.1">
    <property type="nucleotide sequence ID" value="NZ_MDZB01000109.1"/>
</dbReference>
<reference evidence="2 3" key="1">
    <citation type="submission" date="2016-08" db="EMBL/GenBank/DDBJ databases">
        <title>Hymenobacter coccineus sp. nov., Hymenobacter lapidarius sp. nov. and Hymenobacter glacialis sp. nov., isolated from Antarctic soil.</title>
        <authorList>
            <person name="Sedlacek I."/>
            <person name="Kralova S."/>
            <person name="Kyrova K."/>
            <person name="Maslanova I."/>
            <person name="Stankova E."/>
            <person name="Vrbovska V."/>
            <person name="Nemec M."/>
            <person name="Bartak M."/>
            <person name="Svec P."/>
            <person name="Busse H.-J."/>
            <person name="Pantucek R."/>
        </authorList>
    </citation>
    <scope>NUCLEOTIDE SEQUENCE [LARGE SCALE GENOMIC DNA]</scope>
    <source>
        <strain evidence="2 3">CCM 8643</strain>
    </source>
</reference>
<accession>A0A1G1T2Y5</accession>
<dbReference type="OrthoDB" id="887335at2"/>
<organism evidence="2 3">
    <name type="scientific">Hymenobacter lapidarius</name>
    <dbReference type="NCBI Taxonomy" id="1908237"/>
    <lineage>
        <taxon>Bacteria</taxon>
        <taxon>Pseudomonadati</taxon>
        <taxon>Bacteroidota</taxon>
        <taxon>Cytophagia</taxon>
        <taxon>Cytophagales</taxon>
        <taxon>Hymenobacteraceae</taxon>
        <taxon>Hymenobacter</taxon>
    </lineage>
</organism>
<feature type="compositionally biased region" description="Acidic residues" evidence="1">
    <location>
        <begin position="85"/>
        <end position="102"/>
    </location>
</feature>
<keyword evidence="3" id="KW-1185">Reference proteome</keyword>
<comment type="caution">
    <text evidence="2">The sequence shown here is derived from an EMBL/GenBank/DDBJ whole genome shotgun (WGS) entry which is preliminary data.</text>
</comment>
<feature type="region of interest" description="Disordered" evidence="1">
    <location>
        <begin position="68"/>
        <end position="121"/>
    </location>
</feature>